<dbReference type="PROSITE" id="PS51257">
    <property type="entry name" value="PROKAR_LIPOPROTEIN"/>
    <property type="match status" value="1"/>
</dbReference>
<dbReference type="PROSITE" id="PS51318">
    <property type="entry name" value="TAT"/>
    <property type="match status" value="1"/>
</dbReference>
<gene>
    <name evidence="5" type="ORF">F4Y42_04560</name>
</gene>
<evidence type="ECO:0000256" key="4">
    <source>
        <dbReference type="SAM" id="SignalP"/>
    </source>
</evidence>
<dbReference type="Gene3D" id="3.40.190.10">
    <property type="entry name" value="Periplasmic binding protein-like II"/>
    <property type="match status" value="1"/>
</dbReference>
<evidence type="ECO:0000256" key="1">
    <source>
        <dbReference type="ARBA" id="ARBA00008520"/>
    </source>
</evidence>
<evidence type="ECO:0000313" key="5">
    <source>
        <dbReference type="EMBL" id="MXY92705.1"/>
    </source>
</evidence>
<evidence type="ECO:0000256" key="3">
    <source>
        <dbReference type="ARBA" id="ARBA00022729"/>
    </source>
</evidence>
<proteinExistence type="inferred from homology"/>
<name>A0A6B0YRG4_9CHLR</name>
<comment type="similarity">
    <text evidence="1">Belongs to the bacterial solute-binding protein 1 family.</text>
</comment>
<dbReference type="AlphaFoldDB" id="A0A6B0YRG4"/>
<keyword evidence="2" id="KW-0813">Transport</keyword>
<keyword evidence="3 4" id="KW-0732">Signal</keyword>
<comment type="caution">
    <text evidence="5">The sequence shown here is derived from an EMBL/GenBank/DDBJ whole genome shotgun (WGS) entry which is preliminary data.</text>
</comment>
<dbReference type="SUPFAM" id="SSF53850">
    <property type="entry name" value="Periplasmic binding protein-like II"/>
    <property type="match status" value="1"/>
</dbReference>
<dbReference type="EMBL" id="VXRG01000039">
    <property type="protein sequence ID" value="MXY92705.1"/>
    <property type="molecule type" value="Genomic_DNA"/>
</dbReference>
<dbReference type="InterPro" id="IPR006311">
    <property type="entry name" value="TAT_signal"/>
</dbReference>
<reference evidence="5" key="1">
    <citation type="submission" date="2019-09" db="EMBL/GenBank/DDBJ databases">
        <title>Characterisation of the sponge microbiome using genome-centric metagenomics.</title>
        <authorList>
            <person name="Engelberts J.P."/>
            <person name="Robbins S.J."/>
            <person name="De Goeij J.M."/>
            <person name="Aranda M."/>
            <person name="Bell S.C."/>
            <person name="Webster N.S."/>
        </authorList>
    </citation>
    <scope>NUCLEOTIDE SEQUENCE</scope>
    <source>
        <strain evidence="5">SB0664_bin_27</strain>
    </source>
</reference>
<evidence type="ECO:0000256" key="2">
    <source>
        <dbReference type="ARBA" id="ARBA00022448"/>
    </source>
</evidence>
<sequence length="444" mass="48756">MTRKAHASQSRSVSRRAFLKTAGAGAAFAALSACAAPVAAPMEETGGEEAMAEPQELNIVYWADSNDFFQGVIDQYQEETSNIVNYEVAPAVYIEWQQMMTTRLASGDTGTDAFHSDDFQAAIYGAAGWLSPLEPVVELYDIDLDDWPQTLIHDVSSWDGVLYRIPWGNDTEIFFYRTDYFEEAGVSPPTDWNELVEVGTALTDEDAGVYGIALSATIGGQLGNEIQHWTNQGGGAINNLDNDGAREALAFYKALYAEHNIAPDSAPQEDYSSVFQGWLSDKYAMWWCWDGFFGAMRTNEEFWADQVSAFLPPMGPDNAETITGCWGWSAVASSPNQDLAAEWVGFTARSDVMKQQIYRGRVPARVSLWADPEVQDLAPSSPFLLDLAEAGGLVKARPVTPSIQEIYDAAEQNVHAYLTDQVSLDEAVTAAMDKINPILERDLG</sequence>
<dbReference type="PANTHER" id="PTHR43649">
    <property type="entry name" value="ARABINOSE-BINDING PROTEIN-RELATED"/>
    <property type="match status" value="1"/>
</dbReference>
<dbReference type="InterPro" id="IPR050490">
    <property type="entry name" value="Bact_solute-bd_prot1"/>
</dbReference>
<accession>A0A6B0YRG4</accession>
<protein>
    <submittedName>
        <fullName evidence="5">Extracellular solute-binding protein</fullName>
    </submittedName>
</protein>
<dbReference type="PANTHER" id="PTHR43649:SF34">
    <property type="entry name" value="ABC TRANSPORTER PERIPLASMIC-BINDING PROTEIN YCJN-RELATED"/>
    <property type="match status" value="1"/>
</dbReference>
<feature type="chain" id="PRO_5025567746" evidence="4">
    <location>
        <begin position="36"/>
        <end position="444"/>
    </location>
</feature>
<feature type="signal peptide" evidence="4">
    <location>
        <begin position="1"/>
        <end position="35"/>
    </location>
</feature>
<dbReference type="Pfam" id="PF01547">
    <property type="entry name" value="SBP_bac_1"/>
    <property type="match status" value="1"/>
</dbReference>
<dbReference type="InterPro" id="IPR006059">
    <property type="entry name" value="SBP"/>
</dbReference>
<organism evidence="5">
    <name type="scientific">Caldilineaceae bacterium SB0664_bin_27</name>
    <dbReference type="NCBI Taxonomy" id="2605260"/>
    <lineage>
        <taxon>Bacteria</taxon>
        <taxon>Bacillati</taxon>
        <taxon>Chloroflexota</taxon>
        <taxon>Caldilineae</taxon>
        <taxon>Caldilineales</taxon>
        <taxon>Caldilineaceae</taxon>
    </lineage>
</organism>